<organism evidence="1 2">
    <name type="scientific">Triticum urartu</name>
    <name type="common">Red wild einkorn</name>
    <name type="synonym">Crithodium urartu</name>
    <dbReference type="NCBI Taxonomy" id="4572"/>
    <lineage>
        <taxon>Eukaryota</taxon>
        <taxon>Viridiplantae</taxon>
        <taxon>Streptophyta</taxon>
        <taxon>Embryophyta</taxon>
        <taxon>Tracheophyta</taxon>
        <taxon>Spermatophyta</taxon>
        <taxon>Magnoliopsida</taxon>
        <taxon>Liliopsida</taxon>
        <taxon>Poales</taxon>
        <taxon>Poaceae</taxon>
        <taxon>BOP clade</taxon>
        <taxon>Pooideae</taxon>
        <taxon>Triticodae</taxon>
        <taxon>Triticeae</taxon>
        <taxon>Triticinae</taxon>
        <taxon>Triticum</taxon>
    </lineage>
</organism>
<protein>
    <submittedName>
        <fullName evidence="1">Uncharacterized protein</fullName>
    </submittedName>
</protein>
<proteinExistence type="predicted"/>
<accession>A0A8R7VFG0</accession>
<sequence>MRRFENGTGGGLRVAWRTIPLLSFYISEFFWLHAQVFQAETVIALTRRSKTRSNDNYHCWLSYLLRCPPLFAMAKAHNNAQFGEFSPHFGDMGRVVGNSILEESVVET</sequence>
<evidence type="ECO:0000313" key="1">
    <source>
        <dbReference type="EnsemblPlants" id="TuG1812S0000884800.01.T05.s_cds11682"/>
    </source>
</evidence>
<reference evidence="1" key="2">
    <citation type="submission" date="2022-06" db="UniProtKB">
        <authorList>
            <consortium name="EnsemblPlants"/>
        </authorList>
    </citation>
    <scope>IDENTIFICATION</scope>
</reference>
<name>A0A8R7VFG0_TRIUA</name>
<dbReference type="AlphaFoldDB" id="A0A8R7VFG0"/>
<dbReference type="EnsemblPlants" id="TuG1812S0000884800.01.T05">
    <property type="protein sequence ID" value="TuG1812S0000884800.01.T05.s_cds11682"/>
    <property type="gene ID" value="TuG1812S0000884800.01"/>
</dbReference>
<reference evidence="2" key="1">
    <citation type="journal article" date="2013" name="Nature">
        <title>Draft genome of the wheat A-genome progenitor Triticum urartu.</title>
        <authorList>
            <person name="Ling H.Q."/>
            <person name="Zhao S."/>
            <person name="Liu D."/>
            <person name="Wang J."/>
            <person name="Sun H."/>
            <person name="Zhang C."/>
            <person name="Fan H."/>
            <person name="Li D."/>
            <person name="Dong L."/>
            <person name="Tao Y."/>
            <person name="Gao C."/>
            <person name="Wu H."/>
            <person name="Li Y."/>
            <person name="Cui Y."/>
            <person name="Guo X."/>
            <person name="Zheng S."/>
            <person name="Wang B."/>
            <person name="Yu K."/>
            <person name="Liang Q."/>
            <person name="Yang W."/>
            <person name="Lou X."/>
            <person name="Chen J."/>
            <person name="Feng M."/>
            <person name="Jian J."/>
            <person name="Zhang X."/>
            <person name="Luo G."/>
            <person name="Jiang Y."/>
            <person name="Liu J."/>
            <person name="Wang Z."/>
            <person name="Sha Y."/>
            <person name="Zhang B."/>
            <person name="Wu H."/>
            <person name="Tang D."/>
            <person name="Shen Q."/>
            <person name="Xue P."/>
            <person name="Zou S."/>
            <person name="Wang X."/>
            <person name="Liu X."/>
            <person name="Wang F."/>
            <person name="Yang Y."/>
            <person name="An X."/>
            <person name="Dong Z."/>
            <person name="Zhang K."/>
            <person name="Zhang X."/>
            <person name="Luo M.C."/>
            <person name="Dvorak J."/>
            <person name="Tong Y."/>
            <person name="Wang J."/>
            <person name="Yang H."/>
            <person name="Li Z."/>
            <person name="Wang D."/>
            <person name="Zhang A."/>
            <person name="Wang J."/>
        </authorList>
    </citation>
    <scope>NUCLEOTIDE SEQUENCE</scope>
    <source>
        <strain evidence="2">cv. G1812</strain>
    </source>
</reference>
<dbReference type="Proteomes" id="UP000015106">
    <property type="component" value="Unassembled WGS sequence"/>
</dbReference>
<dbReference type="Gramene" id="TuG1812S0000884800.01.T05">
    <property type="protein sequence ID" value="TuG1812S0000884800.01.T05.s_cds11682"/>
    <property type="gene ID" value="TuG1812S0000884800.01"/>
</dbReference>
<keyword evidence="2" id="KW-1185">Reference proteome</keyword>
<evidence type="ECO:0000313" key="2">
    <source>
        <dbReference type="Proteomes" id="UP000015106"/>
    </source>
</evidence>